<name>A0AAQ3L7D4_9BACT</name>
<accession>A0AAQ3L7D4</accession>
<evidence type="ECO:0000313" key="1">
    <source>
        <dbReference type="EMBL" id="WOO40346.1"/>
    </source>
</evidence>
<sequence>MTEFLKLFELAKAVVEEVIERKREIKDSSWEELIEALDDLSEITRLHAEAIAEVTLPIEYSNDLLETAHRYSRLAKNPYFPQGYSAIRGTLESCLSAKMFKAEAIQSHLTKILDELSKFQEGAFLLSWDSFSISDAFAKSVDVYNSDSENDFHDFREEFQKFKGSYDVLMRETSKPDELEQPSTKEDLVAVLRSWCISWQRHIHNILYRGRGLNYEIHRLKKLKNFT</sequence>
<dbReference type="RefSeq" id="WP_317832543.1">
    <property type="nucleotide sequence ID" value="NZ_CP136920.1"/>
</dbReference>
<dbReference type="AlphaFoldDB" id="A0AAQ3L7D4"/>
<dbReference type="EMBL" id="CP136920">
    <property type="protein sequence ID" value="WOO40346.1"/>
    <property type="molecule type" value="Genomic_DNA"/>
</dbReference>
<dbReference type="Proteomes" id="UP001304300">
    <property type="component" value="Chromosome"/>
</dbReference>
<gene>
    <name evidence="1" type="ORF">RZN69_17140</name>
</gene>
<proteinExistence type="predicted"/>
<keyword evidence="2" id="KW-1185">Reference proteome</keyword>
<protein>
    <submittedName>
        <fullName evidence="1">Uncharacterized protein</fullName>
    </submittedName>
</protein>
<organism evidence="1 2">
    <name type="scientific">Rubellicoccus peritrichatus</name>
    <dbReference type="NCBI Taxonomy" id="3080537"/>
    <lineage>
        <taxon>Bacteria</taxon>
        <taxon>Pseudomonadati</taxon>
        <taxon>Verrucomicrobiota</taxon>
        <taxon>Opitutia</taxon>
        <taxon>Puniceicoccales</taxon>
        <taxon>Cerasicoccaceae</taxon>
        <taxon>Rubellicoccus</taxon>
    </lineage>
</organism>
<dbReference type="KEGG" id="puo:RZN69_17140"/>
<evidence type="ECO:0000313" key="2">
    <source>
        <dbReference type="Proteomes" id="UP001304300"/>
    </source>
</evidence>
<reference evidence="1 2" key="1">
    <citation type="submission" date="2023-10" db="EMBL/GenBank/DDBJ databases">
        <title>Rubellicoccus peritrichatus gen. nov., sp. nov., isolated from an algae of coral reef tank.</title>
        <authorList>
            <person name="Luo J."/>
        </authorList>
    </citation>
    <scope>NUCLEOTIDE SEQUENCE [LARGE SCALE GENOMIC DNA]</scope>
    <source>
        <strain evidence="1 2">CR14</strain>
    </source>
</reference>